<dbReference type="InterPro" id="IPR000305">
    <property type="entry name" value="GIY-YIG_endonuc"/>
</dbReference>
<reference evidence="2" key="1">
    <citation type="submission" date="2023-02" db="EMBL/GenBank/DDBJ databases">
        <title>Draft Whole-Genome Sequences of Bacillus Strains of Potential Probiotic for Poultry.</title>
        <authorList>
            <person name="Ma L.M."/>
            <person name="Lopez-Guerra N."/>
            <person name="Zhang G."/>
        </authorList>
    </citation>
    <scope>NUCLEOTIDE SEQUENCE</scope>
    <source>
        <strain evidence="2">OSU1013-24</strain>
    </source>
</reference>
<dbReference type="InterPro" id="IPR006350">
    <property type="entry name" value="Intron_endoG1"/>
</dbReference>
<feature type="domain" description="GIY-YIG" evidence="1">
    <location>
        <begin position="1"/>
        <end position="89"/>
    </location>
</feature>
<evidence type="ECO:0000313" key="2">
    <source>
        <dbReference type="EMBL" id="MDF4194803.1"/>
    </source>
</evidence>
<evidence type="ECO:0000313" key="3">
    <source>
        <dbReference type="Proteomes" id="UP001222377"/>
    </source>
</evidence>
<dbReference type="AlphaFoldDB" id="A0AAP4DIU6"/>
<dbReference type="InterPro" id="IPR035901">
    <property type="entry name" value="GIY-YIG_endonuc_sf"/>
</dbReference>
<dbReference type="NCBIfam" id="TIGR01453">
    <property type="entry name" value="grpIintron_endo"/>
    <property type="match status" value="1"/>
</dbReference>
<evidence type="ECO:0000259" key="1">
    <source>
        <dbReference type="PROSITE" id="PS50164"/>
    </source>
</evidence>
<dbReference type="RefSeq" id="WP_222884972.1">
    <property type="nucleotide sequence ID" value="NZ_JARKHX010000004.1"/>
</dbReference>
<dbReference type="Gene3D" id="3.40.1440.10">
    <property type="entry name" value="GIY-YIG endonuclease"/>
    <property type="match status" value="1"/>
</dbReference>
<dbReference type="Pfam" id="PF01541">
    <property type="entry name" value="GIY-YIG"/>
    <property type="match status" value="1"/>
</dbReference>
<dbReference type="SUPFAM" id="SSF82771">
    <property type="entry name" value="GIY-YIG endonuclease"/>
    <property type="match status" value="1"/>
</dbReference>
<dbReference type="EMBL" id="JARKHX010000004">
    <property type="protein sequence ID" value="MDF4194803.1"/>
    <property type="molecule type" value="Genomic_DNA"/>
</dbReference>
<accession>A0AAP4DIU6</accession>
<name>A0AAP4DIU6_BACAM</name>
<comment type="caution">
    <text evidence="2">The sequence shown here is derived from an EMBL/GenBank/DDBJ whole genome shotgun (WGS) entry which is preliminary data.</text>
</comment>
<dbReference type="Proteomes" id="UP001222377">
    <property type="component" value="Unassembled WGS sequence"/>
</dbReference>
<organism evidence="2 3">
    <name type="scientific">Bacillus amyloliquefaciens</name>
    <name type="common">Bacillus velezensis</name>
    <dbReference type="NCBI Taxonomy" id="1390"/>
    <lineage>
        <taxon>Bacteria</taxon>
        <taxon>Bacillati</taxon>
        <taxon>Bacillota</taxon>
        <taxon>Bacilli</taxon>
        <taxon>Bacillales</taxon>
        <taxon>Bacillaceae</taxon>
        <taxon>Bacillus</taxon>
        <taxon>Bacillus amyloliquefaciens group</taxon>
    </lineage>
</organism>
<dbReference type="GO" id="GO:0004519">
    <property type="term" value="F:endonuclease activity"/>
    <property type="evidence" value="ECO:0007669"/>
    <property type="project" value="InterPro"/>
</dbReference>
<sequence>MKGIYQITNKHNGKKYIGSSINVFKRWEQHINDLHYGVHHSHLLQKDWDKHSLNDFTFEILEHVEKKKDLLKIEQMWLDGEDTDCLYNVLSSTTMRSISAPSSFVEDVFYCKNLSERTLHLLKKNLIIHEKKGKLLHSGNKRYDYSKTWFNKNSGGAVQQLKLNMNNYFYNQTKSTSQDRCWTTFTQYARQLEFKGNKKRFVPLNGQEPKEKKSYLCFAANCFPNSFLIAKYNELSSLDEDTYALSLILKWIINCGNINKPLTVFIPSMRMEKLLSQWIYNI</sequence>
<protein>
    <submittedName>
        <fullName evidence="2">GIY-YIG nuclease family protein</fullName>
    </submittedName>
</protein>
<dbReference type="PROSITE" id="PS50164">
    <property type="entry name" value="GIY_YIG"/>
    <property type="match status" value="1"/>
</dbReference>
<dbReference type="CDD" id="cd10437">
    <property type="entry name" value="GIY-YIG_HE_I-TevI_like"/>
    <property type="match status" value="1"/>
</dbReference>
<proteinExistence type="predicted"/>
<dbReference type="SMART" id="SM00465">
    <property type="entry name" value="GIYc"/>
    <property type="match status" value="1"/>
</dbReference>
<gene>
    <name evidence="2" type="ORF">PV946_13675</name>
</gene>